<protein>
    <submittedName>
        <fullName evidence="2">Uncharacterized protein</fullName>
    </submittedName>
</protein>
<comment type="caution">
    <text evidence="2">The sequence shown here is derived from an EMBL/GenBank/DDBJ whole genome shotgun (WGS) entry which is preliminary data.</text>
</comment>
<evidence type="ECO:0000256" key="1">
    <source>
        <dbReference type="SAM" id="MobiDB-lite"/>
    </source>
</evidence>
<dbReference type="Proteomes" id="UP001318860">
    <property type="component" value="Unassembled WGS sequence"/>
</dbReference>
<sequence>MSCIHITACQLACSPSAFPAKAFQLNTASICPSTYLGTVFPKSSLKLASATSRYQQAAIVCLFGGKGKSETENEASPWKSLEKAVGNFKKEQSIEDVLKQQIQKQEYYDDGGSGGKRPGGGGGGDGDGFGEAEDEGEGLSGIWDEIVQVVMATVGFIFLYIYIIEGEEITVIARDFLRFLFKRQKSIRLRRLMNQWSRFFQRMKEKEEFDPYWLEREIINTPTCFDHPAKYKWLIRALDESGSNDE</sequence>
<evidence type="ECO:0000313" key="2">
    <source>
        <dbReference type="EMBL" id="KAK6124091.1"/>
    </source>
</evidence>
<name>A0ABR0UPU9_REHGL</name>
<feature type="region of interest" description="Disordered" evidence="1">
    <location>
        <begin position="107"/>
        <end position="136"/>
    </location>
</feature>
<reference evidence="2 3" key="1">
    <citation type="journal article" date="2021" name="Comput. Struct. Biotechnol. J.">
        <title>De novo genome assembly of the potent medicinal plant Rehmannia glutinosa using nanopore technology.</title>
        <authorList>
            <person name="Ma L."/>
            <person name="Dong C."/>
            <person name="Song C."/>
            <person name="Wang X."/>
            <person name="Zheng X."/>
            <person name="Niu Y."/>
            <person name="Chen S."/>
            <person name="Feng W."/>
        </authorList>
    </citation>
    <scope>NUCLEOTIDE SEQUENCE [LARGE SCALE GENOMIC DNA]</scope>
    <source>
        <strain evidence="2">DH-2019</strain>
    </source>
</reference>
<evidence type="ECO:0000313" key="3">
    <source>
        <dbReference type="Proteomes" id="UP001318860"/>
    </source>
</evidence>
<keyword evidence="3" id="KW-1185">Reference proteome</keyword>
<dbReference type="PANTHER" id="PTHR35483:SF1">
    <property type="entry name" value="GLYCINE-RICH PROTEIN-RELATED"/>
    <property type="match status" value="1"/>
</dbReference>
<proteinExistence type="predicted"/>
<feature type="compositionally biased region" description="Gly residues" evidence="1">
    <location>
        <begin position="111"/>
        <end position="127"/>
    </location>
</feature>
<organism evidence="2 3">
    <name type="scientific">Rehmannia glutinosa</name>
    <name type="common">Chinese foxglove</name>
    <dbReference type="NCBI Taxonomy" id="99300"/>
    <lineage>
        <taxon>Eukaryota</taxon>
        <taxon>Viridiplantae</taxon>
        <taxon>Streptophyta</taxon>
        <taxon>Embryophyta</taxon>
        <taxon>Tracheophyta</taxon>
        <taxon>Spermatophyta</taxon>
        <taxon>Magnoliopsida</taxon>
        <taxon>eudicotyledons</taxon>
        <taxon>Gunneridae</taxon>
        <taxon>Pentapetalae</taxon>
        <taxon>asterids</taxon>
        <taxon>lamiids</taxon>
        <taxon>Lamiales</taxon>
        <taxon>Orobanchaceae</taxon>
        <taxon>Rehmannieae</taxon>
        <taxon>Rehmannia</taxon>
    </lineage>
</organism>
<dbReference type="PANTHER" id="PTHR35483">
    <property type="entry name" value="NUCLEUSENVELOPE PROTEIN"/>
    <property type="match status" value="1"/>
</dbReference>
<dbReference type="EMBL" id="JABTTQ020002417">
    <property type="protein sequence ID" value="KAK6124091.1"/>
    <property type="molecule type" value="Genomic_DNA"/>
</dbReference>
<gene>
    <name evidence="2" type="ORF">DH2020_042176</name>
</gene>
<accession>A0ABR0UPU9</accession>